<sequence length="195" mass="22875">MNTQQDIHKTTTQPEKRKATDDSVKNKSKKTKTVEEYTQHLRENNFALRKKWDQIAKMDPEINELERKLISLKWKRRVEREAYSKELEKLKKESCPPEGITQPDGDLAMFETIIAHLREIEGDTSSHKAFVDFLNIVSCFDDLLTGIGPTYSKRIREARPISDFEQVQKILGKKRATTIALKFEQRSMYRYNPNK</sequence>
<evidence type="ECO:0000313" key="2">
    <source>
        <dbReference type="EMBL" id="CAG5099967.1"/>
    </source>
</evidence>
<protein>
    <submittedName>
        <fullName evidence="2">Oidioi.mRNA.OKI2018_I69.XSR.g16779.t1.cds</fullName>
    </submittedName>
</protein>
<feature type="region of interest" description="Disordered" evidence="1">
    <location>
        <begin position="1"/>
        <end position="36"/>
    </location>
</feature>
<dbReference type="Proteomes" id="UP001158576">
    <property type="component" value="Chromosome XSR"/>
</dbReference>
<evidence type="ECO:0000313" key="3">
    <source>
        <dbReference type="Proteomes" id="UP001158576"/>
    </source>
</evidence>
<accession>A0ABN7SH76</accession>
<name>A0ABN7SH76_OIKDI</name>
<keyword evidence="3" id="KW-1185">Reference proteome</keyword>
<reference evidence="2 3" key="1">
    <citation type="submission" date="2021-04" db="EMBL/GenBank/DDBJ databases">
        <authorList>
            <person name="Bliznina A."/>
        </authorList>
    </citation>
    <scope>NUCLEOTIDE SEQUENCE [LARGE SCALE GENOMIC DNA]</scope>
</reference>
<organism evidence="2 3">
    <name type="scientific">Oikopleura dioica</name>
    <name type="common">Tunicate</name>
    <dbReference type="NCBI Taxonomy" id="34765"/>
    <lineage>
        <taxon>Eukaryota</taxon>
        <taxon>Metazoa</taxon>
        <taxon>Chordata</taxon>
        <taxon>Tunicata</taxon>
        <taxon>Appendicularia</taxon>
        <taxon>Copelata</taxon>
        <taxon>Oikopleuridae</taxon>
        <taxon>Oikopleura</taxon>
    </lineage>
</organism>
<evidence type="ECO:0000256" key="1">
    <source>
        <dbReference type="SAM" id="MobiDB-lite"/>
    </source>
</evidence>
<feature type="compositionally biased region" description="Basic and acidic residues" evidence="1">
    <location>
        <begin position="1"/>
        <end position="25"/>
    </location>
</feature>
<dbReference type="EMBL" id="OU015569">
    <property type="protein sequence ID" value="CAG5099967.1"/>
    <property type="molecule type" value="Genomic_DNA"/>
</dbReference>
<gene>
    <name evidence="2" type="ORF">OKIOD_LOCUS8337</name>
</gene>
<proteinExistence type="predicted"/>